<dbReference type="AlphaFoldDB" id="A0AAN8WQ17"/>
<evidence type="ECO:0000256" key="1">
    <source>
        <dbReference type="SAM" id="MobiDB-lite"/>
    </source>
</evidence>
<evidence type="ECO:0000313" key="2">
    <source>
        <dbReference type="EMBL" id="KAK7050075.1"/>
    </source>
</evidence>
<evidence type="ECO:0000313" key="3">
    <source>
        <dbReference type="Proteomes" id="UP001381693"/>
    </source>
</evidence>
<proteinExistence type="predicted"/>
<sequence length="78" mass="8502">MAVNIKTENENIANDSASNNFLASQEEENFSGIATPVDENDTDSLESRKDNEEADQNVNEGSKTLVGTKDRPHVCTVC</sequence>
<name>A0AAN8WQ17_HALRR</name>
<accession>A0AAN8WQ17</accession>
<reference evidence="2 3" key="1">
    <citation type="submission" date="2023-11" db="EMBL/GenBank/DDBJ databases">
        <title>Halocaridina rubra genome assembly.</title>
        <authorList>
            <person name="Smith C."/>
        </authorList>
    </citation>
    <scope>NUCLEOTIDE SEQUENCE [LARGE SCALE GENOMIC DNA]</scope>
    <source>
        <strain evidence="2">EP-1</strain>
        <tissue evidence="2">Whole</tissue>
    </source>
</reference>
<gene>
    <name evidence="2" type="ORF">SK128_027630</name>
</gene>
<protein>
    <submittedName>
        <fullName evidence="2">Uncharacterized protein</fullName>
    </submittedName>
</protein>
<feature type="non-terminal residue" evidence="2">
    <location>
        <position position="78"/>
    </location>
</feature>
<organism evidence="2 3">
    <name type="scientific">Halocaridina rubra</name>
    <name type="common">Hawaiian red shrimp</name>
    <dbReference type="NCBI Taxonomy" id="373956"/>
    <lineage>
        <taxon>Eukaryota</taxon>
        <taxon>Metazoa</taxon>
        <taxon>Ecdysozoa</taxon>
        <taxon>Arthropoda</taxon>
        <taxon>Crustacea</taxon>
        <taxon>Multicrustacea</taxon>
        <taxon>Malacostraca</taxon>
        <taxon>Eumalacostraca</taxon>
        <taxon>Eucarida</taxon>
        <taxon>Decapoda</taxon>
        <taxon>Pleocyemata</taxon>
        <taxon>Caridea</taxon>
        <taxon>Atyoidea</taxon>
        <taxon>Atyidae</taxon>
        <taxon>Halocaridina</taxon>
    </lineage>
</organism>
<feature type="region of interest" description="Disordered" evidence="1">
    <location>
        <begin position="26"/>
        <end position="71"/>
    </location>
</feature>
<comment type="caution">
    <text evidence="2">The sequence shown here is derived from an EMBL/GenBank/DDBJ whole genome shotgun (WGS) entry which is preliminary data.</text>
</comment>
<keyword evidence="3" id="KW-1185">Reference proteome</keyword>
<dbReference type="Proteomes" id="UP001381693">
    <property type="component" value="Unassembled WGS sequence"/>
</dbReference>
<dbReference type="EMBL" id="JAXCGZ010021478">
    <property type="protein sequence ID" value="KAK7050075.1"/>
    <property type="molecule type" value="Genomic_DNA"/>
</dbReference>